<dbReference type="OrthoDB" id="48317at2759"/>
<dbReference type="Gene3D" id="3.90.180.10">
    <property type="entry name" value="Medium-chain alcohol dehydrogenases, catalytic domain"/>
    <property type="match status" value="1"/>
</dbReference>
<dbReference type="EMBL" id="VXIT01000014">
    <property type="protein sequence ID" value="KAA6408173.1"/>
    <property type="molecule type" value="Genomic_DNA"/>
</dbReference>
<evidence type="ECO:0000256" key="3">
    <source>
        <dbReference type="SAM" id="MobiDB-lite"/>
    </source>
</evidence>
<gene>
    <name evidence="5" type="ORF">FRX48_07915</name>
</gene>
<sequence length="200" mass="22220">MPTNRSVWQDKPGEPGEPGLIRESPNPFKLEDHKLLVKICTWAMNPCDAMLQDKALPFISYSVILGQDVAGTVEIIGPTAASKFKVGDHVFGFSHRAHFWIDPSNLFRYKYTEYACFLPTMDEFSDFLSSALRQVEQPAEAEAELSWVKISQAQASDQMSLSQFISFAPVTDCLRAMEGQGQQVKQAPAPETSADPVSVF</sequence>
<protein>
    <recommendedName>
        <fullName evidence="4">Alcohol dehydrogenase-like N-terminal domain-containing protein</fullName>
    </recommendedName>
</protein>
<name>A0A5M8PGG2_9LECA</name>
<evidence type="ECO:0000256" key="1">
    <source>
        <dbReference type="ARBA" id="ARBA00008072"/>
    </source>
</evidence>
<dbReference type="Pfam" id="PF08240">
    <property type="entry name" value="ADH_N"/>
    <property type="match status" value="1"/>
</dbReference>
<keyword evidence="2" id="KW-0560">Oxidoreductase</keyword>
<dbReference type="GO" id="GO:0016651">
    <property type="term" value="F:oxidoreductase activity, acting on NAD(P)H"/>
    <property type="evidence" value="ECO:0007669"/>
    <property type="project" value="InterPro"/>
</dbReference>
<comment type="similarity">
    <text evidence="1">Belongs to the zinc-containing alcohol dehydrogenase family.</text>
</comment>
<dbReference type="PANTHER" id="PTHR45348:SF2">
    <property type="entry name" value="ZINC-TYPE ALCOHOL DEHYDROGENASE-LIKE PROTEIN C2E1P3.01"/>
    <property type="match status" value="1"/>
</dbReference>
<accession>A0A5M8PGG2</accession>
<reference evidence="5 6" key="1">
    <citation type="submission" date="2019-09" db="EMBL/GenBank/DDBJ databases">
        <title>The hologenome of the rock-dwelling lichen Lasallia pustulata.</title>
        <authorList>
            <person name="Greshake Tzovaras B."/>
            <person name="Segers F."/>
            <person name="Bicker A."/>
            <person name="Dal Grande F."/>
            <person name="Otte J."/>
            <person name="Hankeln T."/>
            <person name="Schmitt I."/>
            <person name="Ebersberger I."/>
        </authorList>
    </citation>
    <scope>NUCLEOTIDE SEQUENCE [LARGE SCALE GENOMIC DNA]</scope>
    <source>
        <strain evidence="5">A1-1</strain>
    </source>
</reference>
<organism evidence="5 6">
    <name type="scientific">Lasallia pustulata</name>
    <dbReference type="NCBI Taxonomy" id="136370"/>
    <lineage>
        <taxon>Eukaryota</taxon>
        <taxon>Fungi</taxon>
        <taxon>Dikarya</taxon>
        <taxon>Ascomycota</taxon>
        <taxon>Pezizomycotina</taxon>
        <taxon>Lecanoromycetes</taxon>
        <taxon>OSLEUM clade</taxon>
        <taxon>Umbilicariomycetidae</taxon>
        <taxon>Umbilicariales</taxon>
        <taxon>Umbilicariaceae</taxon>
        <taxon>Lasallia</taxon>
    </lineage>
</organism>
<dbReference type="PANTHER" id="PTHR45348">
    <property type="entry name" value="HYPOTHETICAL OXIDOREDUCTASE (EUROFUNG)"/>
    <property type="match status" value="1"/>
</dbReference>
<feature type="region of interest" description="Disordered" evidence="3">
    <location>
        <begin position="1"/>
        <end position="24"/>
    </location>
</feature>
<dbReference type="InterPro" id="IPR013154">
    <property type="entry name" value="ADH-like_N"/>
</dbReference>
<comment type="caution">
    <text evidence="5">The sequence shown here is derived from an EMBL/GenBank/DDBJ whole genome shotgun (WGS) entry which is preliminary data.</text>
</comment>
<feature type="region of interest" description="Disordered" evidence="3">
    <location>
        <begin position="181"/>
        <end position="200"/>
    </location>
</feature>
<dbReference type="Proteomes" id="UP000324767">
    <property type="component" value="Unassembled WGS sequence"/>
</dbReference>
<dbReference type="InterPro" id="IPR047122">
    <property type="entry name" value="Trans-enoyl_RdTase-like"/>
</dbReference>
<evidence type="ECO:0000313" key="6">
    <source>
        <dbReference type="Proteomes" id="UP000324767"/>
    </source>
</evidence>
<evidence type="ECO:0000256" key="2">
    <source>
        <dbReference type="ARBA" id="ARBA00023002"/>
    </source>
</evidence>
<evidence type="ECO:0000259" key="4">
    <source>
        <dbReference type="Pfam" id="PF08240"/>
    </source>
</evidence>
<evidence type="ECO:0000313" key="5">
    <source>
        <dbReference type="EMBL" id="KAA6408173.1"/>
    </source>
</evidence>
<dbReference type="InterPro" id="IPR011032">
    <property type="entry name" value="GroES-like_sf"/>
</dbReference>
<dbReference type="AlphaFoldDB" id="A0A5M8PGG2"/>
<dbReference type="SUPFAM" id="SSF50129">
    <property type="entry name" value="GroES-like"/>
    <property type="match status" value="1"/>
</dbReference>
<feature type="domain" description="Alcohol dehydrogenase-like N-terminal" evidence="4">
    <location>
        <begin position="32"/>
        <end position="91"/>
    </location>
</feature>
<proteinExistence type="inferred from homology"/>